<dbReference type="EMBL" id="JAMYJR010000040">
    <property type="protein sequence ID" value="MCO8275911.1"/>
    <property type="molecule type" value="Genomic_DNA"/>
</dbReference>
<keyword evidence="1" id="KW-0472">Membrane</keyword>
<dbReference type="RefSeq" id="WP_253241945.1">
    <property type="nucleotide sequence ID" value="NZ_JAMYJR010000040.1"/>
</dbReference>
<dbReference type="Proteomes" id="UP001523369">
    <property type="component" value="Unassembled WGS sequence"/>
</dbReference>
<keyword evidence="1" id="KW-1133">Transmembrane helix</keyword>
<evidence type="ECO:0000256" key="1">
    <source>
        <dbReference type="SAM" id="Phobius"/>
    </source>
</evidence>
<evidence type="ECO:0000313" key="2">
    <source>
        <dbReference type="EMBL" id="MCO8275911.1"/>
    </source>
</evidence>
<evidence type="ECO:0000313" key="3">
    <source>
        <dbReference type="Proteomes" id="UP001523369"/>
    </source>
</evidence>
<proteinExistence type="predicted"/>
<sequence>MRLWRRPEVWAALVVLATGAAPIFLPVHTQLELDDWAVELRRTGVPAQGYIFEQSISDRDRRTMHFRYQADGVTHQEGVGCWEVCPQPGVTVPIWYNADDPLDFVTDFGELSGDRGMAQGLLGVAGLVLVGVSVWLVFVARDQARLRGNLVVLVDPMFSFVDGKAARRARSSVAAIALLESLEGKHIRELWLYNGFAWPVVEWLQEKAYTGPRPDIGTVILSADEPGLTRALREWAYDVAVGPRGRELT</sequence>
<name>A0ABT1DYF8_9ACTN</name>
<feature type="transmembrane region" description="Helical" evidence="1">
    <location>
        <begin position="120"/>
        <end position="140"/>
    </location>
</feature>
<reference evidence="2 3" key="1">
    <citation type="submission" date="2022-06" db="EMBL/GenBank/DDBJ databases">
        <title>New Species of the Genus Actinoplanes, ActinopZanes ferrugineus.</title>
        <authorList>
            <person name="Ding P."/>
        </authorList>
    </citation>
    <scope>NUCLEOTIDE SEQUENCE [LARGE SCALE GENOMIC DNA]</scope>
    <source>
        <strain evidence="2 3">TRM88003</strain>
    </source>
</reference>
<keyword evidence="1" id="KW-0812">Transmembrane</keyword>
<protein>
    <recommendedName>
        <fullName evidence="4">DUF3592 domain-containing protein</fullName>
    </recommendedName>
</protein>
<comment type="caution">
    <text evidence="2">The sequence shown here is derived from an EMBL/GenBank/DDBJ whole genome shotgun (WGS) entry which is preliminary data.</text>
</comment>
<gene>
    <name evidence="2" type="ORF">M1L60_35565</name>
</gene>
<evidence type="ECO:0008006" key="4">
    <source>
        <dbReference type="Google" id="ProtNLM"/>
    </source>
</evidence>
<keyword evidence="3" id="KW-1185">Reference proteome</keyword>
<organism evidence="2 3">
    <name type="scientific">Paractinoplanes aksuensis</name>
    <dbReference type="NCBI Taxonomy" id="2939490"/>
    <lineage>
        <taxon>Bacteria</taxon>
        <taxon>Bacillati</taxon>
        <taxon>Actinomycetota</taxon>
        <taxon>Actinomycetes</taxon>
        <taxon>Micromonosporales</taxon>
        <taxon>Micromonosporaceae</taxon>
        <taxon>Paractinoplanes</taxon>
    </lineage>
</organism>
<accession>A0ABT1DYF8</accession>